<evidence type="ECO:0000256" key="1">
    <source>
        <dbReference type="SAM" id="Phobius"/>
    </source>
</evidence>
<evidence type="ECO:0000313" key="3">
    <source>
        <dbReference type="Proteomes" id="UP000198287"/>
    </source>
</evidence>
<gene>
    <name evidence="2" type="ORF">Fcan01_11283</name>
</gene>
<proteinExistence type="predicted"/>
<keyword evidence="1" id="KW-1133">Transmembrane helix</keyword>
<keyword evidence="1" id="KW-0812">Transmembrane</keyword>
<reference evidence="2 3" key="1">
    <citation type="submission" date="2015-12" db="EMBL/GenBank/DDBJ databases">
        <title>The genome of Folsomia candida.</title>
        <authorList>
            <person name="Faddeeva A."/>
            <person name="Derks M.F."/>
            <person name="Anvar Y."/>
            <person name="Smit S."/>
            <person name="Van Straalen N."/>
            <person name="Roelofs D."/>
        </authorList>
    </citation>
    <scope>NUCLEOTIDE SEQUENCE [LARGE SCALE GENOMIC DNA]</scope>
    <source>
        <strain evidence="2 3">VU population</strain>
        <tissue evidence="2">Whole body</tissue>
    </source>
</reference>
<keyword evidence="1" id="KW-0472">Membrane</keyword>
<dbReference type="Proteomes" id="UP000198287">
    <property type="component" value="Unassembled WGS sequence"/>
</dbReference>
<comment type="caution">
    <text evidence="2">The sequence shown here is derived from an EMBL/GenBank/DDBJ whole genome shotgun (WGS) entry which is preliminary data.</text>
</comment>
<dbReference type="EMBL" id="LNIX01000005">
    <property type="protein sequence ID" value="OXA53667.1"/>
    <property type="molecule type" value="Genomic_DNA"/>
</dbReference>
<accession>A0A226E9F7</accession>
<protein>
    <submittedName>
        <fullName evidence="2">Uncharacterized protein</fullName>
    </submittedName>
</protein>
<name>A0A226E9F7_FOLCA</name>
<keyword evidence="3" id="KW-1185">Reference proteome</keyword>
<feature type="transmembrane region" description="Helical" evidence="1">
    <location>
        <begin position="57"/>
        <end position="75"/>
    </location>
</feature>
<sequence length="134" mass="15368">MTAIIVSYVTSISLPSSNIPLVLSLSKLALFINQFPFTLTCTREKFVLTNSKKYQRLWSTLGVLLHWSVALKWVLNQWIYPSNPPSPIWKFVLMYYFIILLAADVAFVIHLSLLKDETIFLLNSSIQLEQAFKG</sequence>
<dbReference type="AlphaFoldDB" id="A0A226E9F7"/>
<organism evidence="2 3">
    <name type="scientific">Folsomia candida</name>
    <name type="common">Springtail</name>
    <dbReference type="NCBI Taxonomy" id="158441"/>
    <lineage>
        <taxon>Eukaryota</taxon>
        <taxon>Metazoa</taxon>
        <taxon>Ecdysozoa</taxon>
        <taxon>Arthropoda</taxon>
        <taxon>Hexapoda</taxon>
        <taxon>Collembola</taxon>
        <taxon>Entomobryomorpha</taxon>
        <taxon>Isotomoidea</taxon>
        <taxon>Isotomidae</taxon>
        <taxon>Proisotominae</taxon>
        <taxon>Folsomia</taxon>
    </lineage>
</organism>
<evidence type="ECO:0000313" key="2">
    <source>
        <dbReference type="EMBL" id="OXA53667.1"/>
    </source>
</evidence>
<feature type="transmembrane region" description="Helical" evidence="1">
    <location>
        <begin position="95"/>
        <end position="114"/>
    </location>
</feature>